<protein>
    <submittedName>
        <fullName evidence="3">Spore maturation protein CgeB</fullName>
    </submittedName>
</protein>
<reference evidence="2 4" key="1">
    <citation type="submission" date="2015-09" db="EMBL/GenBank/DDBJ databases">
        <authorList>
            <consortium name="Pathogen Informatics"/>
        </authorList>
    </citation>
    <scope>NUCLEOTIDE SEQUENCE [LARGE SCALE GENOMIC DNA]</scope>
    <source>
        <strain evidence="2 4">2789STDY5834960</strain>
    </source>
</reference>
<dbReference type="AlphaFoldDB" id="A0A173VPP5"/>
<dbReference type="EMBL" id="CYXZ01000030">
    <property type="protein sequence ID" value="CUN28740.1"/>
    <property type="molecule type" value="Genomic_DNA"/>
</dbReference>
<evidence type="ECO:0000259" key="1">
    <source>
        <dbReference type="Pfam" id="PF13524"/>
    </source>
</evidence>
<evidence type="ECO:0000313" key="5">
    <source>
        <dbReference type="Proteomes" id="UP000283586"/>
    </source>
</evidence>
<dbReference type="Pfam" id="PF13524">
    <property type="entry name" value="Glyco_trans_1_2"/>
    <property type="match status" value="1"/>
</dbReference>
<feature type="domain" description="Spore protein YkvP/CgeB glycosyl transferase-like" evidence="1">
    <location>
        <begin position="271"/>
        <end position="385"/>
    </location>
</feature>
<dbReference type="STRING" id="166486.ERS852572_03246"/>
<dbReference type="OrthoDB" id="7019976at2"/>
<name>A0A173VPP5_9FIRM</name>
<proteinExistence type="predicted"/>
<evidence type="ECO:0000313" key="3">
    <source>
        <dbReference type="EMBL" id="RHN04197.1"/>
    </source>
</evidence>
<organism evidence="2 4">
    <name type="scientific">Roseburia intestinalis</name>
    <dbReference type="NCBI Taxonomy" id="166486"/>
    <lineage>
        <taxon>Bacteria</taxon>
        <taxon>Bacillati</taxon>
        <taxon>Bacillota</taxon>
        <taxon>Clostridia</taxon>
        <taxon>Lachnospirales</taxon>
        <taxon>Lachnospiraceae</taxon>
        <taxon>Roseburia</taxon>
    </lineage>
</organism>
<dbReference type="Proteomes" id="UP000283586">
    <property type="component" value="Unassembled WGS sequence"/>
</dbReference>
<gene>
    <name evidence="3" type="ORF">DWZ31_16860</name>
    <name evidence="2" type="ORF">ERS852572_03246</name>
</gene>
<dbReference type="InterPro" id="IPR055259">
    <property type="entry name" value="YkvP/CgeB_Glyco_trans-like"/>
</dbReference>
<evidence type="ECO:0000313" key="4">
    <source>
        <dbReference type="Proteomes" id="UP000095350"/>
    </source>
</evidence>
<accession>A0A173VPP5</accession>
<dbReference type="EMBL" id="QRQN01000027">
    <property type="protein sequence ID" value="RHN04197.1"/>
    <property type="molecule type" value="Genomic_DNA"/>
</dbReference>
<dbReference type="Proteomes" id="UP000095350">
    <property type="component" value="Unassembled WGS sequence"/>
</dbReference>
<dbReference type="RefSeq" id="WP_055195714.1">
    <property type="nucleotide sequence ID" value="NZ_CABIYH010000030.1"/>
</dbReference>
<reference evidence="3 5" key="2">
    <citation type="submission" date="2018-08" db="EMBL/GenBank/DDBJ databases">
        <title>A genome reference for cultivated species of the human gut microbiota.</title>
        <authorList>
            <person name="Zou Y."/>
            <person name="Xue W."/>
            <person name="Luo G."/>
        </authorList>
    </citation>
    <scope>NUCLEOTIDE SEQUENCE [LARGE SCALE GENOMIC DNA]</scope>
    <source>
        <strain evidence="3 5">AF31-21AC</strain>
    </source>
</reference>
<dbReference type="PaxDb" id="166486-ERS852572_03246"/>
<sequence>MNILIYRYGSICEPDVITGFEELGNHVHEITAEIYNKDLLPSEGVTLLKNELLAHSYDFVFSINFFPFISEVCNIFQIRYLCWTVDSPVMELYSYSIKNPWNRIFLFDLAQYNEFSPKNPDCIFHLPLASNPARWKRVISHATPADIRRFSSDISFVGSLYTEKSPYDRLQNPPAYLSGYLDGIMAAQSKIYGYPFLEELLTDEMVAEFRKHLPGFYTPPENFTQDDRIAMARIYLEPKISAMERVATMKLLGAHYSIQLYTGSDTAGLPVYNCGLVKTLTEMPLVFHYSKINLNITSKSIHDGLPLRIFDVLGCGGFLLTNYQTELAQWFTPGRDLECYTGEDDLLEKVDYYLTHEKDRTEIAHNGYETVKKYHNYPERLLQMISLAYGISSGNDTEGVL</sequence>
<evidence type="ECO:0000313" key="2">
    <source>
        <dbReference type="EMBL" id="CUN28740.1"/>
    </source>
</evidence>